<organism evidence="1 2">
    <name type="scientific">Acidiphilium rubrum</name>
    <dbReference type="NCBI Taxonomy" id="526"/>
    <lineage>
        <taxon>Bacteria</taxon>
        <taxon>Pseudomonadati</taxon>
        <taxon>Pseudomonadota</taxon>
        <taxon>Alphaproteobacteria</taxon>
        <taxon>Acetobacterales</taxon>
        <taxon>Acidocellaceae</taxon>
        <taxon>Acidiphilium</taxon>
    </lineage>
</organism>
<comment type="caution">
    <text evidence="1">The sequence shown here is derived from an EMBL/GenBank/DDBJ whole genome shotgun (WGS) entry which is preliminary data.</text>
</comment>
<dbReference type="Proteomes" id="UP000186308">
    <property type="component" value="Unassembled WGS sequence"/>
</dbReference>
<evidence type="ECO:0008006" key="3">
    <source>
        <dbReference type="Google" id="ProtNLM"/>
    </source>
</evidence>
<evidence type="ECO:0000313" key="1">
    <source>
        <dbReference type="EMBL" id="SIR55039.1"/>
    </source>
</evidence>
<evidence type="ECO:0000313" key="2">
    <source>
        <dbReference type="Proteomes" id="UP000186308"/>
    </source>
</evidence>
<keyword evidence="2" id="KW-1185">Reference proteome</keyword>
<proteinExistence type="predicted"/>
<protein>
    <recommendedName>
        <fullName evidence="3">Histidine kinase-, DNA gyrase B-, and HSP90-like ATPase</fullName>
    </recommendedName>
</protein>
<dbReference type="AlphaFoldDB" id="A0A8G2FHX0"/>
<dbReference type="SUPFAM" id="SSF55874">
    <property type="entry name" value="ATPase domain of HSP90 chaperone/DNA topoisomerase II/histidine kinase"/>
    <property type="match status" value="1"/>
</dbReference>
<dbReference type="EMBL" id="FTNE01000052">
    <property type="protein sequence ID" value="SIR55039.1"/>
    <property type="molecule type" value="Genomic_DNA"/>
</dbReference>
<gene>
    <name evidence="1" type="ORF">SAMN05421828_1523</name>
</gene>
<sequence>MQLTSSMTLSAAENFLRSVAAGKVGKLQIPTRAKYQAAGGEAAFVQALSTWANSAHPAELVSYAEGPADNVQIDRLVARLYGLVAVLVADSISSIRGPNLTELLQRAALARLAILQSESPEGGSRGPQLEIVCIDHLAKSYPRAFYAQDEEGMRQVKKLPAFNQFASAVVKELVPTELSHSVPAGFAHALGGALHELFRNTEEHGRVNDRGDVPAKSVRGFHARRHSVTPDTVAVLAAEAKPLSDYVARLRPARAGNRDIQLIELSVFDTGPGMAPSLSGRPLASINPDEELDLVRRCFRENVSRKSLSSAGLGLPTVIDLLRERGGFLRLRTGRLGLFCDLGLEDRKPFGEPPELRAWSGPEVELAPVAGTLFTLMFPLGI</sequence>
<reference evidence="1 2" key="1">
    <citation type="submission" date="2017-01" db="EMBL/GenBank/DDBJ databases">
        <authorList>
            <person name="Varghese N."/>
            <person name="Submissions S."/>
        </authorList>
    </citation>
    <scope>NUCLEOTIDE SEQUENCE [LARGE SCALE GENOMIC DNA]</scope>
    <source>
        <strain evidence="1 2">ATCC 35905</strain>
    </source>
</reference>
<name>A0A8G2FHX0_ACIRU</name>
<accession>A0A8G2FHX0</accession>
<dbReference type="InterPro" id="IPR036890">
    <property type="entry name" value="HATPase_C_sf"/>
</dbReference>